<dbReference type="Proteomes" id="UP000667802">
    <property type="component" value="Unassembled WGS sequence"/>
</dbReference>
<comment type="caution">
    <text evidence="1">The sequence shown here is derived from an EMBL/GenBank/DDBJ whole genome shotgun (WGS) entry which is preliminary data.</text>
</comment>
<accession>A0AAP5IDR0</accession>
<keyword evidence="2" id="KW-1185">Reference proteome</keyword>
<organism evidence="1 2">
    <name type="scientific">Aetokthonos hydrillicola Thurmond2011</name>
    <dbReference type="NCBI Taxonomy" id="2712845"/>
    <lineage>
        <taxon>Bacteria</taxon>
        <taxon>Bacillati</taxon>
        <taxon>Cyanobacteriota</taxon>
        <taxon>Cyanophyceae</taxon>
        <taxon>Nostocales</taxon>
        <taxon>Hapalosiphonaceae</taxon>
        <taxon>Aetokthonos</taxon>
    </lineage>
</organism>
<gene>
    <name evidence="1" type="ORF">G7B40_021270</name>
</gene>
<dbReference type="AlphaFoldDB" id="A0AAP5IDR0"/>
<evidence type="ECO:0000313" key="2">
    <source>
        <dbReference type="Proteomes" id="UP000667802"/>
    </source>
</evidence>
<dbReference type="RefSeq" id="WP_208344464.1">
    <property type="nucleotide sequence ID" value="NZ_CAWQFN010000506.1"/>
</dbReference>
<sequence>MIPLLQEHFTEDVEQIKYFCDVVIMAAGRHHSAWAIGFQSNDVARLREIILCAEYQQVLGDSWRSMARFLPNTLPLPEANLSRSVYKLQELDLNKFSADEMEFLQLYSLVVRALRLCDQRAVQLI</sequence>
<evidence type="ECO:0000313" key="1">
    <source>
        <dbReference type="EMBL" id="MDR9897075.1"/>
    </source>
</evidence>
<reference evidence="2" key="1">
    <citation type="journal article" date="2021" name="Science">
        <title>Hunting the eagle killer: A cyanobacterial neurotoxin causes vacuolar myelinopathy.</title>
        <authorList>
            <person name="Breinlinger S."/>
            <person name="Phillips T.J."/>
            <person name="Haram B.N."/>
            <person name="Mares J."/>
            <person name="Martinez Yerena J.A."/>
            <person name="Hrouzek P."/>
            <person name="Sobotka R."/>
            <person name="Henderson W.M."/>
            <person name="Schmieder P."/>
            <person name="Williams S.M."/>
            <person name="Lauderdale J.D."/>
            <person name="Wilde H.D."/>
            <person name="Gerrin W."/>
            <person name="Kust A."/>
            <person name="Washington J.W."/>
            <person name="Wagner C."/>
            <person name="Geier B."/>
            <person name="Liebeke M."/>
            <person name="Enke H."/>
            <person name="Niedermeyer T.H.J."/>
            <person name="Wilde S.B."/>
        </authorList>
    </citation>
    <scope>NUCLEOTIDE SEQUENCE [LARGE SCALE GENOMIC DNA]</scope>
    <source>
        <strain evidence="2">Thurmond2011</strain>
    </source>
</reference>
<protein>
    <submittedName>
        <fullName evidence="1">Uncharacterized protein</fullName>
    </submittedName>
</protein>
<name>A0AAP5IDR0_9CYAN</name>
<dbReference type="EMBL" id="JAALHA020000010">
    <property type="protein sequence ID" value="MDR9897075.1"/>
    <property type="molecule type" value="Genomic_DNA"/>
</dbReference>
<proteinExistence type="predicted"/>